<keyword evidence="1" id="KW-0732">Signal</keyword>
<feature type="signal peptide" evidence="1">
    <location>
        <begin position="1"/>
        <end position="18"/>
    </location>
</feature>
<gene>
    <name evidence="2" type="ORF">IFR04_000602</name>
</gene>
<evidence type="ECO:0000313" key="2">
    <source>
        <dbReference type="EMBL" id="KAG4426136.1"/>
    </source>
</evidence>
<comment type="caution">
    <text evidence="2">The sequence shown here is derived from an EMBL/GenBank/DDBJ whole genome shotgun (WGS) entry which is preliminary data.</text>
</comment>
<evidence type="ECO:0000256" key="1">
    <source>
        <dbReference type="SAM" id="SignalP"/>
    </source>
</evidence>
<reference evidence="2" key="1">
    <citation type="submission" date="2021-02" db="EMBL/GenBank/DDBJ databases">
        <title>Genome sequence Cadophora malorum strain M34.</title>
        <authorList>
            <person name="Stefanovic E."/>
            <person name="Vu D."/>
            <person name="Scully C."/>
            <person name="Dijksterhuis J."/>
            <person name="Roader J."/>
            <person name="Houbraken J."/>
        </authorList>
    </citation>
    <scope>NUCLEOTIDE SEQUENCE</scope>
    <source>
        <strain evidence="2">M34</strain>
    </source>
</reference>
<keyword evidence="3" id="KW-1185">Reference proteome</keyword>
<dbReference type="OrthoDB" id="5395704at2759"/>
<name>A0A8H7WK09_9HELO</name>
<dbReference type="EMBL" id="JAFJYH010000004">
    <property type="protein sequence ID" value="KAG4426136.1"/>
    <property type="molecule type" value="Genomic_DNA"/>
</dbReference>
<proteinExistence type="predicted"/>
<dbReference type="AlphaFoldDB" id="A0A8H7WK09"/>
<dbReference type="Proteomes" id="UP000664132">
    <property type="component" value="Unassembled WGS sequence"/>
</dbReference>
<feature type="chain" id="PRO_5034324426" description="AA1-like domain-containing protein" evidence="1">
    <location>
        <begin position="19"/>
        <end position="170"/>
    </location>
</feature>
<protein>
    <recommendedName>
        <fullName evidence="4">AA1-like domain-containing protein</fullName>
    </recommendedName>
</protein>
<organism evidence="2 3">
    <name type="scientific">Cadophora malorum</name>
    <dbReference type="NCBI Taxonomy" id="108018"/>
    <lineage>
        <taxon>Eukaryota</taxon>
        <taxon>Fungi</taxon>
        <taxon>Dikarya</taxon>
        <taxon>Ascomycota</taxon>
        <taxon>Pezizomycotina</taxon>
        <taxon>Leotiomycetes</taxon>
        <taxon>Helotiales</taxon>
        <taxon>Ploettnerulaceae</taxon>
        <taxon>Cadophora</taxon>
    </lineage>
</organism>
<sequence>MLVLQFLLALGLAMLAHARMSTEFVTHAVGVFEIKDFLVFNVVSTELRDPATRVTNRTISFTFADPNANTTIKCGEAWINDNTPFNYVYCGNGPNANGFSSFRFKTYTNVSKFDLQLTHSFSDPAHYPPPYSFVQYFAPASFELQCNKLRNNARCTQAGPVRGVVNQISN</sequence>
<evidence type="ECO:0008006" key="4">
    <source>
        <dbReference type="Google" id="ProtNLM"/>
    </source>
</evidence>
<evidence type="ECO:0000313" key="3">
    <source>
        <dbReference type="Proteomes" id="UP000664132"/>
    </source>
</evidence>
<accession>A0A8H7WK09</accession>